<comment type="caution">
    <text evidence="2">The sequence shown here is derived from an EMBL/GenBank/DDBJ whole genome shotgun (WGS) entry which is preliminary data.</text>
</comment>
<dbReference type="InterPro" id="IPR006342">
    <property type="entry name" value="FkbM_mtfrase"/>
</dbReference>
<dbReference type="NCBIfam" id="TIGR01444">
    <property type="entry name" value="fkbM_fam"/>
    <property type="match status" value="1"/>
</dbReference>
<keyword evidence="2" id="KW-0489">Methyltransferase</keyword>
<accession>A0A934IFF0</accession>
<keyword evidence="3" id="KW-1185">Reference proteome</keyword>
<dbReference type="GO" id="GO:0032259">
    <property type="term" value="P:methylation"/>
    <property type="evidence" value="ECO:0007669"/>
    <property type="project" value="UniProtKB-KW"/>
</dbReference>
<name>A0A934IFF0_9RHOB</name>
<dbReference type="GO" id="GO:0008168">
    <property type="term" value="F:methyltransferase activity"/>
    <property type="evidence" value="ECO:0007669"/>
    <property type="project" value="UniProtKB-KW"/>
</dbReference>
<dbReference type="PANTHER" id="PTHR34203">
    <property type="entry name" value="METHYLTRANSFERASE, FKBM FAMILY PROTEIN"/>
    <property type="match status" value="1"/>
</dbReference>
<dbReference type="InterPro" id="IPR029063">
    <property type="entry name" value="SAM-dependent_MTases_sf"/>
</dbReference>
<evidence type="ECO:0000259" key="1">
    <source>
        <dbReference type="Pfam" id="PF05050"/>
    </source>
</evidence>
<dbReference type="SUPFAM" id="SSF53335">
    <property type="entry name" value="S-adenosyl-L-methionine-dependent methyltransferases"/>
    <property type="match status" value="1"/>
</dbReference>
<keyword evidence="2" id="KW-0808">Transferase</keyword>
<dbReference type="EMBL" id="JAEKPD010000004">
    <property type="protein sequence ID" value="MBJ3762132.1"/>
    <property type="molecule type" value="Genomic_DNA"/>
</dbReference>
<dbReference type="Proteomes" id="UP000642488">
    <property type="component" value="Unassembled WGS sequence"/>
</dbReference>
<feature type="domain" description="Methyltransferase FkbM" evidence="1">
    <location>
        <begin position="45"/>
        <end position="166"/>
    </location>
</feature>
<dbReference type="RefSeq" id="WP_198915311.1">
    <property type="nucleotide sequence ID" value="NZ_JAEKPD010000004.1"/>
</dbReference>
<organism evidence="2 3">
    <name type="scientific">Palleronia pontilimi</name>
    <dbReference type="NCBI Taxonomy" id="1964209"/>
    <lineage>
        <taxon>Bacteria</taxon>
        <taxon>Pseudomonadati</taxon>
        <taxon>Pseudomonadota</taxon>
        <taxon>Alphaproteobacteria</taxon>
        <taxon>Rhodobacterales</taxon>
        <taxon>Roseobacteraceae</taxon>
        <taxon>Palleronia</taxon>
    </lineage>
</organism>
<dbReference type="Gene3D" id="3.40.50.150">
    <property type="entry name" value="Vaccinia Virus protein VP39"/>
    <property type="match status" value="1"/>
</dbReference>
<reference evidence="2" key="1">
    <citation type="submission" date="2020-12" db="EMBL/GenBank/DDBJ databases">
        <title>Bacterial taxonomy.</title>
        <authorList>
            <person name="Pan X."/>
        </authorList>
    </citation>
    <scope>NUCLEOTIDE SEQUENCE</scope>
    <source>
        <strain evidence="2">KCTC 52957</strain>
    </source>
</reference>
<dbReference type="InterPro" id="IPR052514">
    <property type="entry name" value="SAM-dependent_MTase"/>
</dbReference>
<gene>
    <name evidence="2" type="ORF">ILP92_05170</name>
</gene>
<dbReference type="PANTHER" id="PTHR34203:SF13">
    <property type="entry name" value="EXPRESSED PROTEIN"/>
    <property type="match status" value="1"/>
</dbReference>
<evidence type="ECO:0000313" key="3">
    <source>
        <dbReference type="Proteomes" id="UP000642488"/>
    </source>
</evidence>
<proteinExistence type="predicted"/>
<sequence length="217" mass="24703">MGLRKRARLFLRDRGYPLPRFLLREKELFARHVTNSLTRRDIVIDLGAHIGLMSQEFARRAGHVHAFEPNPATFQQLCHNTRNYSRITPINAGVDATAGTAKLYFDVSEEQPFSQGATLIENKSNVKDRQGTDVKIVRLSDFILSLDQPVTMIKMDIEGAEYRVIADLLESPAMDLIGKVWAEPHEDRIPGLAEDRARIEARIAELGYGEKFSFDWH</sequence>
<protein>
    <submittedName>
        <fullName evidence="2">FkbM family methyltransferase</fullName>
    </submittedName>
</protein>
<dbReference type="Pfam" id="PF05050">
    <property type="entry name" value="Methyltransf_21"/>
    <property type="match status" value="1"/>
</dbReference>
<dbReference type="AlphaFoldDB" id="A0A934IFF0"/>
<evidence type="ECO:0000313" key="2">
    <source>
        <dbReference type="EMBL" id="MBJ3762132.1"/>
    </source>
</evidence>